<evidence type="ECO:0008006" key="4">
    <source>
        <dbReference type="Google" id="ProtNLM"/>
    </source>
</evidence>
<accession>A0A222FGC2</accession>
<dbReference type="EMBL" id="CP022530">
    <property type="protein sequence ID" value="ASP37682.1"/>
    <property type="molecule type" value="Genomic_DNA"/>
</dbReference>
<gene>
    <name evidence="2" type="ORF">CHH28_02905</name>
</gene>
<name>A0A222FGC2_9GAMM</name>
<evidence type="ECO:0000313" key="3">
    <source>
        <dbReference type="Proteomes" id="UP000202440"/>
    </source>
</evidence>
<dbReference type="AlphaFoldDB" id="A0A222FGC2"/>
<dbReference type="SUPFAM" id="SSF48452">
    <property type="entry name" value="TPR-like"/>
    <property type="match status" value="1"/>
</dbReference>
<feature type="repeat" description="TPR" evidence="1">
    <location>
        <begin position="53"/>
        <end position="86"/>
    </location>
</feature>
<dbReference type="Gene3D" id="1.25.40.10">
    <property type="entry name" value="Tetratricopeptide repeat domain"/>
    <property type="match status" value="1"/>
</dbReference>
<dbReference type="InterPro" id="IPR019734">
    <property type="entry name" value="TPR_rpt"/>
</dbReference>
<protein>
    <recommendedName>
        <fullName evidence="4">Tetratricopeptide repeat protein</fullName>
    </recommendedName>
</protein>
<keyword evidence="1" id="KW-0802">TPR repeat</keyword>
<keyword evidence="3" id="KW-1185">Reference proteome</keyword>
<evidence type="ECO:0000256" key="1">
    <source>
        <dbReference type="PROSITE-ProRule" id="PRU00339"/>
    </source>
</evidence>
<dbReference type="KEGG" id="bsan:CHH28_02905"/>
<dbReference type="Pfam" id="PF14559">
    <property type="entry name" value="TPR_19"/>
    <property type="match status" value="1"/>
</dbReference>
<dbReference type="Proteomes" id="UP000202440">
    <property type="component" value="Chromosome"/>
</dbReference>
<organism evidence="2 3">
    <name type="scientific">Bacterioplanes sanyensis</name>
    <dbReference type="NCBI Taxonomy" id="1249553"/>
    <lineage>
        <taxon>Bacteria</taxon>
        <taxon>Pseudomonadati</taxon>
        <taxon>Pseudomonadota</taxon>
        <taxon>Gammaproteobacteria</taxon>
        <taxon>Oceanospirillales</taxon>
        <taxon>Oceanospirillaceae</taxon>
        <taxon>Bacterioplanes</taxon>
    </lineage>
</organism>
<dbReference type="RefSeq" id="WP_094058892.1">
    <property type="nucleotide sequence ID" value="NZ_CP022530.1"/>
</dbReference>
<sequence>MLTAIVSSFIIGNVIAWFSGAAPIYFPPVPYNEQQQQQVLYLEQSLQQDPNDVDVMLELGQLYSHHNHLDKADALLGQALQQQQDNTLAQAAYYANDGKLAGAMFDPGMGIYKLVRLRSAMDAIDQAAEQTPDNVQVRLIRLMTFAFVGEISGHADTVFEDEAWFQQQIENDEQFPGAIKQLVYIALAHTYQQQDSNRASGYFSKAMALGPCPNTLLDTCQAMPEAMLAEESGYAG</sequence>
<reference evidence="2 3" key="1">
    <citation type="submission" date="2017-07" db="EMBL/GenBank/DDBJ databases">
        <title>Annotated genome sequence of Bacterioplanes sanyensis isolated from Red Sea.</title>
        <authorList>
            <person name="Rehman Z.U."/>
        </authorList>
    </citation>
    <scope>NUCLEOTIDE SEQUENCE [LARGE SCALE GENOMIC DNA]</scope>
    <source>
        <strain evidence="2 3">NV9</strain>
    </source>
</reference>
<proteinExistence type="predicted"/>
<evidence type="ECO:0000313" key="2">
    <source>
        <dbReference type="EMBL" id="ASP37682.1"/>
    </source>
</evidence>
<dbReference type="InterPro" id="IPR011990">
    <property type="entry name" value="TPR-like_helical_dom_sf"/>
</dbReference>
<dbReference type="OrthoDB" id="6288012at2"/>
<dbReference type="PROSITE" id="PS50005">
    <property type="entry name" value="TPR"/>
    <property type="match status" value="1"/>
</dbReference>